<feature type="region of interest" description="Disordered" evidence="6">
    <location>
        <begin position="1"/>
        <end position="44"/>
    </location>
</feature>
<reference evidence="7" key="1">
    <citation type="submission" date="2017-09" db="EMBL/GenBank/DDBJ databases">
        <title>Polyketide synthases of a Diaporthe helianthi virulent isolate.</title>
        <authorList>
            <person name="Baroncelli R."/>
        </authorList>
    </citation>
    <scope>NUCLEOTIDE SEQUENCE [LARGE SCALE GENOMIC DNA]</scope>
    <source>
        <strain evidence="7">7/96</strain>
    </source>
</reference>
<feature type="compositionally biased region" description="Basic and acidic residues" evidence="6">
    <location>
        <begin position="593"/>
        <end position="604"/>
    </location>
</feature>
<evidence type="ECO:0000256" key="6">
    <source>
        <dbReference type="SAM" id="MobiDB-lite"/>
    </source>
</evidence>
<comment type="similarity">
    <text evidence="3">Belongs to the INP1 family.</text>
</comment>
<feature type="compositionally biased region" description="Low complexity" evidence="6">
    <location>
        <begin position="824"/>
        <end position="834"/>
    </location>
</feature>
<evidence type="ECO:0000313" key="7">
    <source>
        <dbReference type="EMBL" id="POS79101.1"/>
    </source>
</evidence>
<name>A0A2P5I9C9_DIAHE</name>
<keyword evidence="8" id="KW-1185">Reference proteome</keyword>
<feature type="region of interest" description="Disordered" evidence="6">
    <location>
        <begin position="824"/>
        <end position="858"/>
    </location>
</feature>
<feature type="compositionally biased region" description="Basic and acidic residues" evidence="6">
    <location>
        <begin position="358"/>
        <end position="370"/>
    </location>
</feature>
<dbReference type="OrthoDB" id="4097008at2759"/>
<evidence type="ECO:0000256" key="5">
    <source>
        <dbReference type="ARBA" id="ARBA00023136"/>
    </source>
</evidence>
<accession>A0A2P5I9C9</accession>
<evidence type="ECO:0000313" key="8">
    <source>
        <dbReference type="Proteomes" id="UP000094444"/>
    </source>
</evidence>
<comment type="subcellular location">
    <subcellularLocation>
        <location evidence="2">Peroxisome membrane</location>
        <topology evidence="2">Peripheral membrane protein</topology>
    </subcellularLocation>
</comment>
<feature type="compositionally biased region" description="Low complexity" evidence="6">
    <location>
        <begin position="519"/>
        <end position="537"/>
    </location>
</feature>
<organism evidence="7 8">
    <name type="scientific">Diaporthe helianthi</name>
    <dbReference type="NCBI Taxonomy" id="158607"/>
    <lineage>
        <taxon>Eukaryota</taxon>
        <taxon>Fungi</taxon>
        <taxon>Dikarya</taxon>
        <taxon>Ascomycota</taxon>
        <taxon>Pezizomycotina</taxon>
        <taxon>Sordariomycetes</taxon>
        <taxon>Sordariomycetidae</taxon>
        <taxon>Diaporthales</taxon>
        <taxon>Diaporthaceae</taxon>
        <taxon>Diaporthe</taxon>
    </lineage>
</organism>
<evidence type="ECO:0000256" key="3">
    <source>
        <dbReference type="ARBA" id="ARBA00010707"/>
    </source>
</evidence>
<proteinExistence type="inferred from homology"/>
<dbReference type="Pfam" id="PF12634">
    <property type="entry name" value="Inp1"/>
    <property type="match status" value="1"/>
</dbReference>
<dbReference type="AlphaFoldDB" id="A0A2P5I9C9"/>
<keyword evidence="5" id="KW-0472">Membrane</keyword>
<feature type="compositionally biased region" description="Polar residues" evidence="6">
    <location>
        <begin position="405"/>
        <end position="414"/>
    </location>
</feature>
<feature type="compositionally biased region" description="Low complexity" evidence="6">
    <location>
        <begin position="635"/>
        <end position="652"/>
    </location>
</feature>
<feature type="compositionally biased region" description="Low complexity" evidence="6">
    <location>
        <begin position="465"/>
        <end position="483"/>
    </location>
</feature>
<dbReference type="Proteomes" id="UP000094444">
    <property type="component" value="Unassembled WGS sequence"/>
</dbReference>
<sequence length="858" mass="93754">MDQLRPPGDSTHFPLPRRHSTVPTSFQPAPSRPPSKSVSSNGSVETLFNHPSVRIVAFSAGKSASDRLGPGSEERPGSLPSSSQFERTLAVGAFQIYRAPGSVAFLRCGSALQPILPKSQCWTLDEKSSKFALQIRRPNYWRIEVPVIDEEDTRRAAVLREILDKILQFEKTPCPFERDFTVQLPERPTTPVKKRPWTPPVRTVSMDWPPQPVTPPPEFATRTRFYNPNARRHSDFGVDLSKDNAAPETPEAKAEGKPVDGSARFGTPTRPPSRRLLETMDTPRQETIPEEGTSEELKPEFGVKFRSVLEEPEPLTPSLAAIPWQLAKTPVEPISDAPTLIEAKVEPTEELGASPKAPEPDRSLAIPKKREPIWITKKSSALTRQVPRPAIPKALLVEPMAPPASQGQSENTAEITGETFAIPRESSKKDSSQLRNITQRSDSTKSEEAGSIEGSGQLRLRRTRVAAFASRRAATAPALRLRTSMPALNVQEEAPEETPEPSSPAESSDSFHSTQSWHSPLASRSPPMSPSRAYPYPHENIPLARTGDGSESAATPTVSIWEKSSAGAVAGSGYGTPITPFYKDQSGEIDTEIKDDLKQPDRPEIPAQAITITRSTKNTVEEETSEYHAAVDTDSLSTSWSSAASRTSSPGSNTAMCHRAATTSVSISHTSPRALSPLPPPANLFTPRQGGLRRLPSTAELSVRASSAVRTIRRIPSAILNKTCEIILGPPAHLISLMLKVAARIAAGEFRGFVFGRGEGGEVVDVRWDWSDEHSDIDEEGAALEGWDESDFDFGGDSARTRRRLTTQRQTRGRDRVRASFAAADLSRPAARASGKPIAYQDPWDDEDEDPSHSWGVD</sequence>
<feature type="compositionally biased region" description="Basic and acidic residues" evidence="6">
    <location>
        <begin position="233"/>
        <end position="242"/>
    </location>
</feature>
<feature type="region of interest" description="Disordered" evidence="6">
    <location>
        <begin position="63"/>
        <end position="83"/>
    </location>
</feature>
<feature type="region of interest" description="Disordered" evidence="6">
    <location>
        <begin position="233"/>
        <end position="296"/>
    </location>
</feature>
<evidence type="ECO:0000256" key="4">
    <source>
        <dbReference type="ARBA" id="ARBA00021397"/>
    </source>
</evidence>
<comment type="function">
    <text evidence="1">Required for peroxisome inheritance.</text>
</comment>
<protein>
    <recommendedName>
        <fullName evidence="4">Inheritance of peroxisomes protein 1</fullName>
    </recommendedName>
</protein>
<dbReference type="InParanoid" id="A0A2P5I9C9"/>
<feature type="compositionally biased region" description="Basic and acidic residues" evidence="6">
    <location>
        <begin position="275"/>
        <end position="284"/>
    </location>
</feature>
<dbReference type="GO" id="GO:0045033">
    <property type="term" value="P:peroxisome inheritance"/>
    <property type="evidence" value="ECO:0007669"/>
    <property type="project" value="InterPro"/>
</dbReference>
<dbReference type="STRING" id="158607.A0A2P5I9C9"/>
<evidence type="ECO:0000256" key="2">
    <source>
        <dbReference type="ARBA" id="ARBA00004421"/>
    </source>
</evidence>
<dbReference type="EMBL" id="MAVT02000137">
    <property type="protein sequence ID" value="POS79101.1"/>
    <property type="molecule type" value="Genomic_DNA"/>
</dbReference>
<dbReference type="InterPro" id="IPR024758">
    <property type="entry name" value="Inp1"/>
</dbReference>
<feature type="region of interest" description="Disordered" evidence="6">
    <location>
        <begin position="348"/>
        <end position="370"/>
    </location>
</feature>
<comment type="caution">
    <text evidence="7">The sequence shown here is derived from an EMBL/GenBank/DDBJ whole genome shotgun (WGS) entry which is preliminary data.</text>
</comment>
<feature type="region of interest" description="Disordered" evidence="6">
    <location>
        <begin position="593"/>
        <end position="656"/>
    </location>
</feature>
<dbReference type="GO" id="GO:0005780">
    <property type="term" value="C:extrinsic component of intraperoxisomal membrane"/>
    <property type="evidence" value="ECO:0007669"/>
    <property type="project" value="InterPro"/>
</dbReference>
<feature type="compositionally biased region" description="Polar residues" evidence="6">
    <location>
        <begin position="21"/>
        <end position="44"/>
    </location>
</feature>
<feature type="region of interest" description="Disordered" evidence="6">
    <location>
        <begin position="395"/>
        <end position="555"/>
    </location>
</feature>
<gene>
    <name evidence="7" type="ORF">DHEL01_v202494</name>
</gene>
<evidence type="ECO:0000256" key="1">
    <source>
        <dbReference type="ARBA" id="ARBA00003594"/>
    </source>
</evidence>
<feature type="region of interest" description="Disordered" evidence="6">
    <location>
        <begin position="567"/>
        <end position="586"/>
    </location>
</feature>